<comment type="caution">
    <text evidence="2">The sequence shown here is derived from an EMBL/GenBank/DDBJ whole genome shotgun (WGS) entry which is preliminary data.</text>
</comment>
<keyword evidence="3" id="KW-1185">Reference proteome</keyword>
<evidence type="ECO:0000313" key="3">
    <source>
        <dbReference type="Proteomes" id="UP000612362"/>
    </source>
</evidence>
<evidence type="ECO:0000313" key="2">
    <source>
        <dbReference type="EMBL" id="GHO43380.1"/>
    </source>
</evidence>
<feature type="compositionally biased region" description="Polar residues" evidence="1">
    <location>
        <begin position="480"/>
        <end position="490"/>
    </location>
</feature>
<feature type="compositionally biased region" description="Polar residues" evidence="1">
    <location>
        <begin position="131"/>
        <end position="157"/>
    </location>
</feature>
<feature type="region of interest" description="Disordered" evidence="1">
    <location>
        <begin position="130"/>
        <end position="241"/>
    </location>
</feature>
<reference evidence="2" key="1">
    <citation type="submission" date="2020-10" db="EMBL/GenBank/DDBJ databases">
        <title>Taxonomic study of unclassified bacteria belonging to the class Ktedonobacteria.</title>
        <authorList>
            <person name="Yabe S."/>
            <person name="Wang C.M."/>
            <person name="Zheng Y."/>
            <person name="Sakai Y."/>
            <person name="Cavaletti L."/>
            <person name="Monciardini P."/>
            <person name="Donadio S."/>
        </authorList>
    </citation>
    <scope>NUCLEOTIDE SEQUENCE</scope>
    <source>
        <strain evidence="2">SOSP1-1</strain>
    </source>
</reference>
<name>A0A8J3HYC8_9CHLR</name>
<dbReference type="EMBL" id="BNJF01000001">
    <property type="protein sequence ID" value="GHO43380.1"/>
    <property type="molecule type" value="Genomic_DNA"/>
</dbReference>
<evidence type="ECO:0000256" key="1">
    <source>
        <dbReference type="SAM" id="MobiDB-lite"/>
    </source>
</evidence>
<feature type="compositionally biased region" description="Polar residues" evidence="1">
    <location>
        <begin position="175"/>
        <end position="207"/>
    </location>
</feature>
<proteinExistence type="predicted"/>
<protein>
    <submittedName>
        <fullName evidence="2">Uncharacterized protein</fullName>
    </submittedName>
</protein>
<organism evidence="2 3">
    <name type="scientific">Ktedonospora formicarum</name>
    <dbReference type="NCBI Taxonomy" id="2778364"/>
    <lineage>
        <taxon>Bacteria</taxon>
        <taxon>Bacillati</taxon>
        <taxon>Chloroflexota</taxon>
        <taxon>Ktedonobacteria</taxon>
        <taxon>Ktedonobacterales</taxon>
        <taxon>Ktedonobacteraceae</taxon>
        <taxon>Ktedonospora</taxon>
    </lineage>
</organism>
<feature type="region of interest" description="Disordered" evidence="1">
    <location>
        <begin position="561"/>
        <end position="594"/>
    </location>
</feature>
<feature type="region of interest" description="Disordered" evidence="1">
    <location>
        <begin position="327"/>
        <end position="543"/>
    </location>
</feature>
<accession>A0A8J3HYC8</accession>
<dbReference type="RefSeq" id="WP_220192856.1">
    <property type="nucleotide sequence ID" value="NZ_BNJF01000001.1"/>
</dbReference>
<feature type="compositionally biased region" description="Pro residues" evidence="1">
    <location>
        <begin position="208"/>
        <end position="223"/>
    </location>
</feature>
<gene>
    <name evidence="2" type="ORF">KSX_15430</name>
</gene>
<dbReference type="Proteomes" id="UP000612362">
    <property type="component" value="Unassembled WGS sequence"/>
</dbReference>
<dbReference type="AlphaFoldDB" id="A0A8J3HYC8"/>
<sequence length="762" mass="82464">MNASTSGPHILLFERDQQLAGLLIGELQLAGYDCHTARTAVEVFDAIARLPIRLILVNLSQAAAARREFWVALDTQRRGRGIQVLTFNCTNIAGYGPRDFDDHISSTPADVEVDGMLGVMGLVDAVRARVPSQQPDASGSTAPRMSTRMSPANSGMAAQSMPRPSQPMPSPLSGMGSQPTYRSHSSPEQMLSPQRSNMPSYTNQVNPTPNPHPAPYQQTPPPISTQGMPHPSPLPDELSQPSYTDKIHAVLYPNQRAWTPQNNPSLAGTPENKYEAQSAILSSFSEPVAPTPPPSGSNLNTLQRLASGQLDGGSESGLAQLSRLIQGRQTPAAEPAPTPFTPEASPFRSPQSFMRPSPIQDPPATPHYPAQQPPRVETPPASLPYQTPQPGESNPLMRTYATHSAPVAPEQNAPMRPFQPTGEQHAVNPPLQSSGEHFPYAPSERGGQKTPASPPLTPSNEQIITQPMRPAPIQDMPAERNTSGTTSTENTARRPDVLSRANYGQPTGIPPLASIAAANTTPPPYTTAPHIPAVSRPAPEPREEFVDAQPEVIPDISAYKQEQQATQERGPQATAPTEPLARDKSHQEQVSSQDDIVEQIKAEMRRATEGQGEKEAPSSSNASVLIDIMQSLPPMPAPTAQPPQAQILNGRATRSLGSVLLEGHLVPENRLDVAHNIQRMLRGVDLNYQLGEILLMFKLLTPDQLLAASLVSYGMINTTQIGSLGRIRQELHAMGLEYDLENLLIMFRVLTPEQLREAKADW</sequence>